<dbReference type="STRING" id="131310.A0A0N4ZIX6"/>
<organism evidence="4 5">
    <name type="scientific">Parastrongyloides trichosuri</name>
    <name type="common">Possum-specific nematode worm</name>
    <dbReference type="NCBI Taxonomy" id="131310"/>
    <lineage>
        <taxon>Eukaryota</taxon>
        <taxon>Metazoa</taxon>
        <taxon>Ecdysozoa</taxon>
        <taxon>Nematoda</taxon>
        <taxon>Chromadorea</taxon>
        <taxon>Rhabditida</taxon>
        <taxon>Tylenchina</taxon>
        <taxon>Panagrolaimomorpha</taxon>
        <taxon>Strongyloidoidea</taxon>
        <taxon>Strongyloididae</taxon>
        <taxon>Parastrongyloides</taxon>
    </lineage>
</organism>
<dbReference type="CDD" id="cd00037">
    <property type="entry name" value="CLECT"/>
    <property type="match status" value="1"/>
</dbReference>
<dbReference type="InterPro" id="IPR053295">
    <property type="entry name" value="Innate_immunity_reg"/>
</dbReference>
<dbReference type="InterPro" id="IPR001304">
    <property type="entry name" value="C-type_lectin-like"/>
</dbReference>
<dbReference type="SMART" id="SM00034">
    <property type="entry name" value="CLECT"/>
    <property type="match status" value="1"/>
</dbReference>
<comment type="caution">
    <text evidence="1">Lacks conserved residue(s) required for the propagation of feature annotation.</text>
</comment>
<dbReference type="Pfam" id="PF00059">
    <property type="entry name" value="Lectin_C"/>
    <property type="match status" value="1"/>
</dbReference>
<dbReference type="InterPro" id="IPR006582">
    <property type="entry name" value="MD_domain"/>
</dbReference>
<feature type="disulfide bond" evidence="1">
    <location>
        <begin position="1407"/>
        <end position="1416"/>
    </location>
</feature>
<dbReference type="PROSITE" id="PS50041">
    <property type="entry name" value="C_TYPE_LECTIN_2"/>
    <property type="match status" value="1"/>
</dbReference>
<dbReference type="InterPro" id="IPR057086">
    <property type="entry name" value="GBD_Irg-7_N"/>
</dbReference>
<dbReference type="PANTHER" id="PTHR47324:SF2">
    <property type="entry name" value="EGF-LIKE DOMAIN-CONTAINING PROTEIN-RELATED"/>
    <property type="match status" value="1"/>
</dbReference>
<evidence type="ECO:0000313" key="4">
    <source>
        <dbReference type="Proteomes" id="UP000038045"/>
    </source>
</evidence>
<proteinExistence type="predicted"/>
<sequence>MITSVTKATCKTKEPIYHHDGMNGNGEKIMVGVSKNCDETFSFPVDSSMIELYILIDSLSSGYPIGELYNASNYEIMPCSDQNIENYGYIARYCNIFDLNGGGTFNITVSSYDNNPCSLSVFSKTTIVGDGDGSSIGNEGVHKNPYINETSYFAFQMTGITNGTVKTVNIITNIGSNLTYNVMERINCTANNYVGPFTCQTKGFNSMFLNGIDDKGYNFQRFYIFNCIEESKTTEETLTTPSSGINICFNNGTLINSQSSEPYCVCTEYFTGPQCEYKVCFNDGTLGPDQRCICANYWSGEFCQDMICSDISDHDYYNKNHALTFIVRTSKTIESYRESILNSAIEIVSSYGLKDSSYFVKFVLVNVVNGYVVEIGEYDFVEEFYDGIMNMVWSVDNSCIDNIGKALSITLRSNTLSTYPLSPVIVFSDVLPGDDDETKGELLNELAFFQGPIFFILLTSPITNCLIDTSNENYKYLLSIAQMTQGLVSKIDNEKDAYIISTNIMANYYNAGTLLQNDFVDSCTYAPKNETFIIDSSINSFAVLLSGNNVNFNVSFPYQEDLSPINVISVGDTKIAIYRSTSFGKYMFKITEVGSGPCQYRIFAATPYKLLYGTSGRIIDDIDSKMPIFNEDYNIVGKIEEFHYTNDTIKLKMESSIWTNNDNTGLREVLYTSEGKFRSGCSYHFFFSSWRCMKREMKFYLDVFVTDTITGNTIQRTKSGFCAAFIPTPIPPSGCQNGGVIINNSTCVCTPNYTGDKCQNLICQNDGISKNGYCECRGLYTGKFCDRIECSNENTYETFPKARKSLTFILHESMSTRTMLSSLVQNSNKMIQDITNQHKDFISYYQVISFNDNNSTTYVDSSDPIDFVNGLQKLYNDSMYNEELSCERLNLYSPMQKVLFDPNTSKYGYFYVFINGIPYANDTIFVEAKNFLDLLTIQLNIVQISGAPCGYTLEGTPEMRDLLSLASATEGTFYNIQSVLAGKVLETIPSQYSSQIIYENYLNNCSGGENIIYFPIDSESQSFTVNIHGNLIDDPIYYAPSGSTYLGYSYSSVVNIFSDYAYGSRVDRVIRPCDDDWMSFNGHCWLFVDDYVDWDSARKSCGNVNSFLGTIYDKKDQDFLDKYSGDFEFWIGLNDIKNNGTFVWDQNDNNPLPLSTNSFTNWGPNEPNLSHNCIYDSVISLNNSSRGWKSASCTDKKYYVCVKHAYNSTYTPKDPSNDLLPKGQWSVKLQSVTGICHVKITTQTNIRIFNTFTQNKFDDYGSPGPSMGNNVINYMLTHATGLDDKLDPNNIGKLQSLRMVGLKNSSLLGVGTFNERYNCLYQYVSTEIECQVDSFKVVVTGIDKYGYTFQRIRPVSCSNVRVKGNCDNGGVPLENNCFCSFFWTGTNCDIIQCLYGRPSDTYDRCICDEGYTGTHCTIAVCTRRNGNNTSGLEDDNKAFILGIDGEKFGEMSNVIDNLEELLLGIIDNANFIDPQKFTRFIGIVFRDSSYKVGDSLSKVINTNDKNIFIEEIKNDIEKNPYISKSNPHGRLILEGLINALSDCSIPSNSQAYILTNSYAEDYNMLENALNQIAFKHTKVDVIIIGDKNLPGNISISDERINSLFKISYFSGGNFYQVANYEELVKFWNSLLGTEINTYAITRKSCNECVEMIEYIQMGSKGTLLALDIYITGKDSKIEILDPNNDNVTISGEVKTQTNWLILIRTSFEDQLIPGVWKVKLITNVESYFHMHARVLEDNPPHIAFSSDVAEDGGRHSDYSVQYPIIGYNTNAIVAETPFGTLTYAQVHDLTDNILLWSSSFISRENCGFKYITEDLFSCTTPTFIVSINGIDDDGHSFRMIKTIHCDGFRNASMFFSNLCT</sequence>
<dbReference type="PROSITE" id="PS50026">
    <property type="entry name" value="EGF_3"/>
    <property type="match status" value="3"/>
</dbReference>
<dbReference type="PANTHER" id="PTHR47324">
    <property type="entry name" value="PROTEIN IRG-7-RELATED"/>
    <property type="match status" value="1"/>
</dbReference>
<feature type="domain" description="EGF-like" evidence="2">
    <location>
        <begin position="1384"/>
        <end position="1417"/>
    </location>
</feature>
<feature type="disulfide bond" evidence="1">
    <location>
        <begin position="776"/>
        <end position="785"/>
    </location>
</feature>
<evidence type="ECO:0000313" key="5">
    <source>
        <dbReference type="WBParaSite" id="PTRK_0000789000.1"/>
    </source>
</evidence>
<accession>A0A0N4ZIX6</accession>
<reference evidence="5" key="1">
    <citation type="submission" date="2017-02" db="UniProtKB">
        <authorList>
            <consortium name="WormBaseParasite"/>
        </authorList>
    </citation>
    <scope>IDENTIFICATION</scope>
</reference>
<feature type="domain" description="EGF-like" evidence="2">
    <location>
        <begin position="754"/>
        <end position="786"/>
    </location>
</feature>
<dbReference type="Pfam" id="PF24415">
    <property type="entry name" value="Ig_Irg-7"/>
    <property type="match status" value="3"/>
</dbReference>
<evidence type="ECO:0000256" key="1">
    <source>
        <dbReference type="PROSITE-ProRule" id="PRU00076"/>
    </source>
</evidence>
<dbReference type="InterPro" id="IPR016186">
    <property type="entry name" value="C-type_lectin-like/link_sf"/>
</dbReference>
<evidence type="ECO:0000259" key="2">
    <source>
        <dbReference type="PROSITE" id="PS50026"/>
    </source>
</evidence>
<dbReference type="InterPro" id="IPR016187">
    <property type="entry name" value="CTDL_fold"/>
</dbReference>
<dbReference type="PROSITE" id="PS00022">
    <property type="entry name" value="EGF_1"/>
    <property type="match status" value="3"/>
</dbReference>
<keyword evidence="1" id="KW-0245">EGF-like domain</keyword>
<dbReference type="Proteomes" id="UP000038045">
    <property type="component" value="Unplaced"/>
</dbReference>
<dbReference type="SUPFAM" id="SSF56436">
    <property type="entry name" value="C-type lectin-like"/>
    <property type="match status" value="1"/>
</dbReference>
<dbReference type="Gene3D" id="3.10.100.10">
    <property type="entry name" value="Mannose-Binding Protein A, subunit A"/>
    <property type="match status" value="1"/>
</dbReference>
<keyword evidence="4" id="KW-1185">Reference proteome</keyword>
<feature type="domain" description="C-type lectin" evidence="3">
    <location>
        <begin position="1080"/>
        <end position="1202"/>
    </location>
</feature>
<dbReference type="InterPro" id="IPR000742">
    <property type="entry name" value="EGF"/>
</dbReference>
<feature type="domain" description="EGF-like" evidence="2">
    <location>
        <begin position="239"/>
        <end position="276"/>
    </location>
</feature>
<dbReference type="InterPro" id="IPR057085">
    <property type="entry name" value="Ig_Irg-7"/>
</dbReference>
<dbReference type="SMART" id="SM00604">
    <property type="entry name" value="MD"/>
    <property type="match status" value="3"/>
</dbReference>
<keyword evidence="1" id="KW-1015">Disulfide bond</keyword>
<evidence type="ECO:0000259" key="3">
    <source>
        <dbReference type="PROSITE" id="PS50041"/>
    </source>
</evidence>
<feature type="disulfide bond" evidence="1">
    <location>
        <begin position="266"/>
        <end position="275"/>
    </location>
</feature>
<dbReference type="Pfam" id="PF23623">
    <property type="entry name" value="GBD_IRG7_N"/>
    <property type="match status" value="1"/>
</dbReference>
<name>A0A0N4ZIX6_PARTI</name>
<dbReference type="WBParaSite" id="PTRK_0000789000.1">
    <property type="protein sequence ID" value="PTRK_0000789000.1"/>
    <property type="gene ID" value="PTRK_0000789000"/>
</dbReference>
<dbReference type="SMART" id="SM00181">
    <property type="entry name" value="EGF"/>
    <property type="match status" value="3"/>
</dbReference>
<dbReference type="Gene3D" id="2.10.25.10">
    <property type="entry name" value="Laminin"/>
    <property type="match status" value="1"/>
</dbReference>
<protein>
    <submittedName>
        <fullName evidence="5">EGF-like domain-containing protein</fullName>
    </submittedName>
</protein>
<dbReference type="PROSITE" id="PS01186">
    <property type="entry name" value="EGF_2"/>
    <property type="match status" value="1"/>
</dbReference>